<dbReference type="OMA" id="TNAHICI"/>
<sequence>VEGQTEEVIFDHLHAAAFFQSPLGRTILGPAENIRTISRNNLHQYISTHYSGPRMVISAAGAIKHEEIVDQVKRLFTNLSTDPTTVRQLVEREPAVFTGYEDRVVNDDMPLAHVAVAFKGASWTDPDSIALMVLQTLLGGWKAGAGAGANLGSELARKVAANDLAESIMSFNTNYNDTGLFGIYAVAKPECLEDLSYTMMNELSRLTQDVSEVDVIRACNQLKSCLVIHLDGTSPVAEDIGRQLLTYGRRIPLAEFFARIDAVDVDTVKRVANHYIFDRDVAISGIGPIQRLPDYTWFRSRTSLGFQN</sequence>
<dbReference type="InterPro" id="IPR007863">
    <property type="entry name" value="Peptidase_M16_C"/>
</dbReference>
<evidence type="ECO:0000256" key="5">
    <source>
        <dbReference type="ARBA" id="ARBA00022833"/>
    </source>
</evidence>
<dbReference type="Proteomes" id="UP000824469">
    <property type="component" value="Unassembled WGS sequence"/>
</dbReference>
<keyword evidence="5" id="KW-0862">Zinc</keyword>
<dbReference type="AlphaFoldDB" id="A0AA38GP75"/>
<keyword evidence="10" id="KW-1185">Reference proteome</keyword>
<feature type="domain" description="Peptidase M16 C-terminal" evidence="8">
    <location>
        <begin position="37"/>
        <end position="222"/>
    </location>
</feature>
<evidence type="ECO:0000256" key="1">
    <source>
        <dbReference type="ARBA" id="ARBA00004173"/>
    </source>
</evidence>
<evidence type="ECO:0000259" key="8">
    <source>
        <dbReference type="Pfam" id="PF05193"/>
    </source>
</evidence>
<proteinExistence type="predicted"/>
<dbReference type="GO" id="GO:0046872">
    <property type="term" value="F:metal ion binding"/>
    <property type="evidence" value="ECO:0007669"/>
    <property type="project" value="UniProtKB-KW"/>
</dbReference>
<dbReference type="Gene3D" id="3.30.830.10">
    <property type="entry name" value="Metalloenzyme, LuxS/M16 peptidase-like"/>
    <property type="match status" value="2"/>
</dbReference>
<comment type="caution">
    <text evidence="9">The sequence shown here is derived from an EMBL/GenBank/DDBJ whole genome shotgun (WGS) entry which is preliminary data.</text>
</comment>
<keyword evidence="2" id="KW-0645">Protease</keyword>
<evidence type="ECO:0000256" key="2">
    <source>
        <dbReference type="ARBA" id="ARBA00022670"/>
    </source>
</evidence>
<evidence type="ECO:0000256" key="4">
    <source>
        <dbReference type="ARBA" id="ARBA00022801"/>
    </source>
</evidence>
<gene>
    <name evidence="9" type="ORF">KI387_007295</name>
</gene>
<dbReference type="InterPro" id="IPR050361">
    <property type="entry name" value="MPP/UQCRC_Complex"/>
</dbReference>
<name>A0AA38GP75_TAXCH</name>
<keyword evidence="3" id="KW-0479">Metal-binding</keyword>
<keyword evidence="7" id="KW-0496">Mitochondrion</keyword>
<organism evidence="9 10">
    <name type="scientific">Taxus chinensis</name>
    <name type="common">Chinese yew</name>
    <name type="synonym">Taxus wallichiana var. chinensis</name>
    <dbReference type="NCBI Taxonomy" id="29808"/>
    <lineage>
        <taxon>Eukaryota</taxon>
        <taxon>Viridiplantae</taxon>
        <taxon>Streptophyta</taxon>
        <taxon>Embryophyta</taxon>
        <taxon>Tracheophyta</taxon>
        <taxon>Spermatophyta</taxon>
        <taxon>Pinopsida</taxon>
        <taxon>Pinidae</taxon>
        <taxon>Conifers II</taxon>
        <taxon>Cupressales</taxon>
        <taxon>Taxaceae</taxon>
        <taxon>Taxus</taxon>
    </lineage>
</organism>
<keyword evidence="4" id="KW-0378">Hydrolase</keyword>
<dbReference type="SUPFAM" id="SSF63411">
    <property type="entry name" value="LuxS/MPP-like metallohydrolase"/>
    <property type="match status" value="2"/>
</dbReference>
<feature type="non-terminal residue" evidence="9">
    <location>
        <position position="1"/>
    </location>
</feature>
<keyword evidence="6" id="KW-0482">Metalloprotease</keyword>
<comment type="subcellular location">
    <subcellularLocation>
        <location evidence="1">Mitochondrion</location>
    </subcellularLocation>
</comment>
<dbReference type="PANTHER" id="PTHR11851:SF149">
    <property type="entry name" value="GH01077P"/>
    <property type="match status" value="1"/>
</dbReference>
<reference evidence="9 10" key="1">
    <citation type="journal article" date="2021" name="Nat. Plants">
        <title>The Taxus genome provides insights into paclitaxel biosynthesis.</title>
        <authorList>
            <person name="Xiong X."/>
            <person name="Gou J."/>
            <person name="Liao Q."/>
            <person name="Li Y."/>
            <person name="Zhou Q."/>
            <person name="Bi G."/>
            <person name="Li C."/>
            <person name="Du R."/>
            <person name="Wang X."/>
            <person name="Sun T."/>
            <person name="Guo L."/>
            <person name="Liang H."/>
            <person name="Lu P."/>
            <person name="Wu Y."/>
            <person name="Zhang Z."/>
            <person name="Ro D.K."/>
            <person name="Shang Y."/>
            <person name="Huang S."/>
            <person name="Yan J."/>
        </authorList>
    </citation>
    <scope>NUCLEOTIDE SEQUENCE [LARGE SCALE GENOMIC DNA]</scope>
    <source>
        <strain evidence="9">Ta-2019</strain>
    </source>
</reference>
<dbReference type="InterPro" id="IPR011249">
    <property type="entry name" value="Metalloenz_LuxS/M16"/>
</dbReference>
<evidence type="ECO:0000256" key="6">
    <source>
        <dbReference type="ARBA" id="ARBA00023049"/>
    </source>
</evidence>
<protein>
    <recommendedName>
        <fullName evidence="8">Peptidase M16 C-terminal domain-containing protein</fullName>
    </recommendedName>
</protein>
<dbReference type="FunFam" id="3.30.830.10:FF:000001">
    <property type="entry name" value="Mitochondrial-processing peptidase subunit beta, mitochondrial"/>
    <property type="match status" value="1"/>
</dbReference>
<evidence type="ECO:0000313" key="9">
    <source>
        <dbReference type="EMBL" id="KAH9327117.1"/>
    </source>
</evidence>
<dbReference type="GO" id="GO:0008237">
    <property type="term" value="F:metallopeptidase activity"/>
    <property type="evidence" value="ECO:0007669"/>
    <property type="project" value="UniProtKB-KW"/>
</dbReference>
<dbReference type="GO" id="GO:0006508">
    <property type="term" value="P:proteolysis"/>
    <property type="evidence" value="ECO:0007669"/>
    <property type="project" value="UniProtKB-KW"/>
</dbReference>
<dbReference type="PANTHER" id="PTHR11851">
    <property type="entry name" value="METALLOPROTEASE"/>
    <property type="match status" value="1"/>
</dbReference>
<dbReference type="EMBL" id="JAHRHJ020000002">
    <property type="protein sequence ID" value="KAH9327117.1"/>
    <property type="molecule type" value="Genomic_DNA"/>
</dbReference>
<dbReference type="GO" id="GO:0005739">
    <property type="term" value="C:mitochondrion"/>
    <property type="evidence" value="ECO:0007669"/>
    <property type="project" value="UniProtKB-SubCell"/>
</dbReference>
<evidence type="ECO:0000256" key="3">
    <source>
        <dbReference type="ARBA" id="ARBA00022723"/>
    </source>
</evidence>
<dbReference type="Pfam" id="PF05193">
    <property type="entry name" value="Peptidase_M16_C"/>
    <property type="match status" value="1"/>
</dbReference>
<evidence type="ECO:0000256" key="7">
    <source>
        <dbReference type="ARBA" id="ARBA00023128"/>
    </source>
</evidence>
<evidence type="ECO:0000313" key="10">
    <source>
        <dbReference type="Proteomes" id="UP000824469"/>
    </source>
</evidence>
<accession>A0AA38GP75</accession>